<evidence type="ECO:0000256" key="8">
    <source>
        <dbReference type="SAM" id="MobiDB-lite"/>
    </source>
</evidence>
<evidence type="ECO:0000256" key="1">
    <source>
        <dbReference type="ARBA" id="ARBA00001917"/>
    </source>
</evidence>
<comment type="catalytic activity">
    <reaction evidence="7">
        <text>a quinone + NADPH + H(+) = a quinol + NADP(+)</text>
        <dbReference type="Rhea" id="RHEA:46164"/>
        <dbReference type="ChEBI" id="CHEBI:15378"/>
        <dbReference type="ChEBI" id="CHEBI:24646"/>
        <dbReference type="ChEBI" id="CHEBI:57783"/>
        <dbReference type="ChEBI" id="CHEBI:58349"/>
        <dbReference type="ChEBI" id="CHEBI:132124"/>
        <dbReference type="EC" id="1.6.5.2"/>
    </reaction>
</comment>
<feature type="region of interest" description="Disordered" evidence="8">
    <location>
        <begin position="1"/>
        <end position="44"/>
    </location>
</feature>
<proteinExistence type="inferred from homology"/>
<dbReference type="AlphaFoldDB" id="A0A0E0DCH8"/>
<dbReference type="GO" id="GO:0003955">
    <property type="term" value="F:NAD(P)H dehydrogenase (quinone) activity"/>
    <property type="evidence" value="ECO:0007669"/>
    <property type="project" value="UniProtKB-EC"/>
</dbReference>
<dbReference type="STRING" id="40149.A0A0E0DCH8"/>
<keyword evidence="12" id="KW-1185">Reference proteome</keyword>
<dbReference type="NCBIfam" id="TIGR01755">
    <property type="entry name" value="flav_wrbA"/>
    <property type="match status" value="1"/>
</dbReference>
<reference evidence="11" key="2">
    <citation type="submission" date="2018-05" db="EMBL/GenBank/DDBJ databases">
        <title>OmerRS3 (Oryza meridionalis Reference Sequence Version 3).</title>
        <authorList>
            <person name="Zhang J."/>
            <person name="Kudrna D."/>
            <person name="Lee S."/>
            <person name="Talag J."/>
            <person name="Welchert J."/>
            <person name="Wing R.A."/>
        </authorList>
    </citation>
    <scope>NUCLEOTIDE SEQUENCE [LARGE SCALE GENOMIC DNA]</scope>
    <source>
        <strain evidence="11">cv. OR44</strain>
    </source>
</reference>
<feature type="compositionally biased region" description="Low complexity" evidence="8">
    <location>
        <begin position="16"/>
        <end position="44"/>
    </location>
</feature>
<evidence type="ECO:0000313" key="11">
    <source>
        <dbReference type="EnsemblPlants" id="OMERI04G07000.1"/>
    </source>
</evidence>
<dbReference type="NCBIfam" id="NF002999">
    <property type="entry name" value="PRK03767.1"/>
    <property type="match status" value="1"/>
</dbReference>
<dbReference type="SMART" id="SM01191">
    <property type="entry name" value="ENT"/>
    <property type="match status" value="2"/>
</dbReference>
<feature type="domain" description="Flavodoxin-like" evidence="9">
    <location>
        <begin position="55"/>
        <end position="244"/>
    </location>
</feature>
<dbReference type="GO" id="GO:0010181">
    <property type="term" value="F:FMN binding"/>
    <property type="evidence" value="ECO:0007669"/>
    <property type="project" value="InterPro"/>
</dbReference>
<dbReference type="FunFam" id="1.10.1240.40:FF:000005">
    <property type="entry name" value="ENT domain containing protein, expressed"/>
    <property type="match status" value="1"/>
</dbReference>
<comment type="cofactor">
    <cofactor evidence="1">
        <name>FMN</name>
        <dbReference type="ChEBI" id="CHEBI:58210"/>
    </cofactor>
</comment>
<dbReference type="eggNOG" id="KOG3135">
    <property type="taxonomic scope" value="Eukaryota"/>
</dbReference>
<feature type="region of interest" description="Disordered" evidence="8">
    <location>
        <begin position="751"/>
        <end position="872"/>
    </location>
</feature>
<dbReference type="eggNOG" id="KOG4675">
    <property type="taxonomic scope" value="Eukaryota"/>
</dbReference>
<dbReference type="InterPro" id="IPR005025">
    <property type="entry name" value="FMN_Rdtase-like_dom"/>
</dbReference>
<reference evidence="11" key="1">
    <citation type="submission" date="2015-04" db="UniProtKB">
        <authorList>
            <consortium name="EnsemblPlants"/>
        </authorList>
    </citation>
    <scope>IDENTIFICATION</scope>
</reference>
<comment type="catalytic activity">
    <reaction evidence="6">
        <text>a quinone + NADH + H(+) = a quinol + NAD(+)</text>
        <dbReference type="Rhea" id="RHEA:46160"/>
        <dbReference type="ChEBI" id="CHEBI:15378"/>
        <dbReference type="ChEBI" id="CHEBI:24646"/>
        <dbReference type="ChEBI" id="CHEBI:57540"/>
        <dbReference type="ChEBI" id="CHEBI:57945"/>
        <dbReference type="ChEBI" id="CHEBI:132124"/>
        <dbReference type="EC" id="1.6.5.2"/>
    </reaction>
</comment>
<dbReference type="SUPFAM" id="SSF52218">
    <property type="entry name" value="Flavoproteins"/>
    <property type="match status" value="1"/>
</dbReference>
<name>A0A0E0DCH8_9ORYZ</name>
<evidence type="ECO:0000256" key="6">
    <source>
        <dbReference type="ARBA" id="ARBA00047678"/>
    </source>
</evidence>
<accession>A0A0E0DCH8</accession>
<sequence length="878" mass="95217">MGKGGGCVPSKKRQPPASTVAGAPSSSSAPRDAPEAEASASASGEAAGGRRRLRLYIVFYSMYGHVEALARRAAAGVAAVDGVEAVLRRVPETLPPGVLEKMQAPAKDPAVPVIAAAADLEEADGVLFGFPTRYGAMAAQMKAFFDSTGSLWEKQKLAGKPAGFFVSTGTQGGGQETTAWTAITQIVHHGMLFVPIGYTFGSGMFKMDEIRGGSPYGAGVFAGDGSRQPSETELALAEHQGKKRIRRIRRVAWSLEGVFVAKNTSLRIESVLGECVLWLGGKPQQQRGEFGRLRFLPRHAGVARRRRRRGGRSPFRLVAPSRPPPLSKTEPMMDTLELASAIPEAGDEAFQIHRLKRSAYAAVLRAFYAQPDLLSGAKEGSLAKLRSEFRIFDTEHREYLMKAISGSQSLSVGLNKASICNIEVTKDSLDLVPMITDAQDTAFQIHCLERSAYASVLRAFFAQSELLSRSQAKLLTELRKKLRISDAELREVLMNVTSNEYIKSLRNCSLANNSGLKDPTFDARAMVPDKLVKDGQSFTSFTNCISLSQESQISPRSMLSVRSVDILRSSHRTKKGPCLYPHAIVPAKKYSGNEYTLSYLKSSPAEQLPVAVSSVQVKRSTDDPLDTKTLPCEVKTGCTLSPIQLKHIQANAVPEVTGSKSLTVIVSTAGNIEHDFDIMKLDLTANLLSKVEQLFREKPNPDDLETAKAILKEQEKVLLDAVLKLSEVSYVEECFSTNCQPDEFNQHYEYESDDEMPQKTASTNDAETPPKPVSPSDKEAPPQPVPGRGGGATSKGKAKPRDSGRSSGGGSGSGGRLDAADDQPTSASTCTSSSTLSPRSEREGEAKAQRARGRVFEPPAKRARRPSVRLSRSEWLWW</sequence>
<feature type="domain" description="ENT" evidence="10">
    <location>
        <begin position="348"/>
        <end position="436"/>
    </location>
</feature>
<comment type="similarity">
    <text evidence="3">Belongs to the WrbA family.</text>
</comment>
<dbReference type="SUPFAM" id="SSF158639">
    <property type="entry name" value="ENT-like"/>
    <property type="match status" value="2"/>
</dbReference>
<dbReference type="PROSITE" id="PS50902">
    <property type="entry name" value="FLAVODOXIN_LIKE"/>
    <property type="match status" value="1"/>
</dbReference>
<evidence type="ECO:0000259" key="9">
    <source>
        <dbReference type="PROSITE" id="PS50902"/>
    </source>
</evidence>
<dbReference type="PANTHER" id="PTHR30546:SF3">
    <property type="entry name" value="NAD(P)H DEHYDROGENASE (QUINONE) FQR1-LIKE 2-RELATED"/>
    <property type="match status" value="1"/>
</dbReference>
<evidence type="ECO:0000256" key="5">
    <source>
        <dbReference type="ARBA" id="ARBA00023242"/>
    </source>
</evidence>
<protein>
    <recommendedName>
        <fullName evidence="4">NAD(P)H dehydrogenase (quinone)</fullName>
        <ecNumber evidence="4">1.6.5.2</ecNumber>
    </recommendedName>
</protein>
<dbReference type="Pfam" id="PF03358">
    <property type="entry name" value="FMN_red"/>
    <property type="match status" value="1"/>
</dbReference>
<dbReference type="PANTHER" id="PTHR30546">
    <property type="entry name" value="FLAVODOXIN-RELATED PROTEIN WRBA-RELATED"/>
    <property type="match status" value="1"/>
</dbReference>
<evidence type="ECO:0000313" key="12">
    <source>
        <dbReference type="Proteomes" id="UP000008021"/>
    </source>
</evidence>
<dbReference type="Gene3D" id="3.40.50.360">
    <property type="match status" value="1"/>
</dbReference>
<dbReference type="InterPro" id="IPR010089">
    <property type="entry name" value="Flavoprotein_WrbA-like"/>
</dbReference>
<dbReference type="InterPro" id="IPR029039">
    <property type="entry name" value="Flavoprotein-like_sf"/>
</dbReference>
<evidence type="ECO:0000259" key="10">
    <source>
        <dbReference type="PROSITE" id="PS51138"/>
    </source>
</evidence>
<dbReference type="GO" id="GO:0005634">
    <property type="term" value="C:nucleus"/>
    <property type="evidence" value="ECO:0007669"/>
    <property type="project" value="UniProtKB-SubCell"/>
</dbReference>
<organism evidence="11">
    <name type="scientific">Oryza meridionalis</name>
    <dbReference type="NCBI Taxonomy" id="40149"/>
    <lineage>
        <taxon>Eukaryota</taxon>
        <taxon>Viridiplantae</taxon>
        <taxon>Streptophyta</taxon>
        <taxon>Embryophyta</taxon>
        <taxon>Tracheophyta</taxon>
        <taxon>Spermatophyta</taxon>
        <taxon>Magnoliopsida</taxon>
        <taxon>Liliopsida</taxon>
        <taxon>Poales</taxon>
        <taxon>Poaceae</taxon>
        <taxon>BOP clade</taxon>
        <taxon>Oryzoideae</taxon>
        <taxon>Oryzeae</taxon>
        <taxon>Oryzinae</taxon>
        <taxon>Oryza</taxon>
    </lineage>
</organism>
<dbReference type="Proteomes" id="UP000008021">
    <property type="component" value="Chromosome 4"/>
</dbReference>
<evidence type="ECO:0000256" key="7">
    <source>
        <dbReference type="ARBA" id="ARBA00048983"/>
    </source>
</evidence>
<feature type="region of interest" description="Disordered" evidence="8">
    <location>
        <begin position="306"/>
        <end position="330"/>
    </location>
</feature>
<feature type="compositionally biased region" description="Low complexity" evidence="8">
    <location>
        <begin position="825"/>
        <end position="838"/>
    </location>
</feature>
<dbReference type="InterPro" id="IPR036142">
    <property type="entry name" value="ENT_dom-like_sf"/>
</dbReference>
<dbReference type="Gene3D" id="1.10.1240.40">
    <property type="entry name" value="ENT domain"/>
    <property type="match status" value="2"/>
</dbReference>
<evidence type="ECO:0000256" key="2">
    <source>
        <dbReference type="ARBA" id="ARBA00004123"/>
    </source>
</evidence>
<dbReference type="EnsemblPlants" id="OMERI04G07000.1">
    <property type="protein sequence ID" value="OMERI04G07000.1"/>
    <property type="gene ID" value="OMERI04G07000"/>
</dbReference>
<comment type="subcellular location">
    <subcellularLocation>
        <location evidence="2">Nucleus</location>
    </subcellularLocation>
</comment>
<dbReference type="HOGENOM" id="CLU_349644_0_0_1"/>
<evidence type="ECO:0000256" key="3">
    <source>
        <dbReference type="ARBA" id="ARBA00006961"/>
    </source>
</evidence>
<feature type="compositionally biased region" description="Gly residues" evidence="8">
    <location>
        <begin position="806"/>
        <end position="815"/>
    </location>
</feature>
<dbReference type="Pfam" id="PF03735">
    <property type="entry name" value="ENT"/>
    <property type="match status" value="2"/>
</dbReference>
<dbReference type="GO" id="GO:0016020">
    <property type="term" value="C:membrane"/>
    <property type="evidence" value="ECO:0007669"/>
    <property type="project" value="TreeGrafter"/>
</dbReference>
<dbReference type="EC" id="1.6.5.2" evidence="4"/>
<dbReference type="InterPro" id="IPR005491">
    <property type="entry name" value="ENT_dom"/>
</dbReference>
<dbReference type="Gramene" id="OMERI04G07000.1">
    <property type="protein sequence ID" value="OMERI04G07000.1"/>
    <property type="gene ID" value="OMERI04G07000"/>
</dbReference>
<dbReference type="InterPro" id="IPR008254">
    <property type="entry name" value="Flavodoxin/NO_synth"/>
</dbReference>
<dbReference type="PROSITE" id="PS51138">
    <property type="entry name" value="ENT"/>
    <property type="match status" value="2"/>
</dbReference>
<feature type="domain" description="ENT" evidence="10">
    <location>
        <begin position="441"/>
        <end position="527"/>
    </location>
</feature>
<dbReference type="FunFam" id="3.40.50.360:FF:000001">
    <property type="entry name" value="NAD(P)H dehydrogenase (Quinone) FQR1-like"/>
    <property type="match status" value="1"/>
</dbReference>
<evidence type="ECO:0000256" key="4">
    <source>
        <dbReference type="ARBA" id="ARBA00012648"/>
    </source>
</evidence>
<feature type="compositionally biased region" description="Basic and acidic residues" evidence="8">
    <location>
        <begin position="839"/>
        <end position="848"/>
    </location>
</feature>
<keyword evidence="5" id="KW-0539">Nucleus</keyword>